<evidence type="ECO:0000313" key="16">
    <source>
        <dbReference type="EMBL" id="GBV21037.1"/>
    </source>
</evidence>
<dbReference type="OrthoDB" id="2396852at2"/>
<evidence type="ECO:0000313" key="51">
    <source>
        <dbReference type="Proteomes" id="UP000254116"/>
    </source>
</evidence>
<evidence type="ECO:0000313" key="5">
    <source>
        <dbReference type="EMBL" id="CAA4363477.1"/>
    </source>
</evidence>
<dbReference type="EMBL" id="CAIIGN010000009">
    <property type="protein sequence ID" value="CAC8249261.1"/>
    <property type="molecule type" value="Genomic_DNA"/>
</dbReference>
<dbReference type="EMBL" id="CACTOE010000016">
    <property type="protein sequence ID" value="CAA4146296.1"/>
    <property type="molecule type" value="Genomic_DNA"/>
</dbReference>
<evidence type="ECO:0000313" key="67">
    <source>
        <dbReference type="Proteomes" id="UP000463077"/>
    </source>
</evidence>
<sequence>MIIYRQYHHEGAPVYEIITKTFQHVSIKCDDSFSDTEIFKLLSLLQDDIDHMKVS</sequence>
<dbReference type="InterPro" id="IPR035374">
    <property type="entry name" value="VraX"/>
</dbReference>
<reference evidence="56 57" key="12">
    <citation type="submission" date="2018-11" db="EMBL/GenBank/DDBJ databases">
        <title>Genomic profiling of Staphylococcus species from a Poultry farm system in KwaZulu-Natal, South Africa.</title>
        <authorList>
            <person name="Amoako D.G."/>
            <person name="Somboro A.M."/>
            <person name="Abia A.L.K."/>
            <person name="Bester L.A."/>
            <person name="Essack S.Y."/>
        </authorList>
    </citation>
    <scope>NUCLEOTIDE SEQUENCE [LARGE SCALE GENOMIC DNA]</scope>
    <source>
        <strain evidence="38 57">SA12</strain>
        <strain evidence="37 56">SA9</strain>
    </source>
</reference>
<evidence type="ECO:0000313" key="40">
    <source>
        <dbReference type="EMBL" id="SUK17837.1"/>
    </source>
</evidence>
<reference evidence="29 71" key="20">
    <citation type="submission" date="2020-02" db="EMBL/GenBank/DDBJ databases">
        <title>Novel Insights Into The Classification of Staphylococcal Beta-Lactamases In Relation To The Cefazolin Inoculum Effect.</title>
        <authorList>
            <person name="Carvajal L.P."/>
            <person name="Rincon S."/>
            <person name="Echeverri A."/>
            <person name="Porras J."/>
            <person name="Rios R."/>
            <person name="Ordonez K."/>
            <person name="Seas C."/>
            <person name="Gomez-Villegas S."/>
            <person name="Diaz L."/>
            <person name="Arias C.A."/>
            <person name="Reyes J."/>
        </authorList>
    </citation>
    <scope>NUCLEOTIDE SEQUENCE [LARGE SCALE GENOMIC DNA]</scope>
    <source>
        <strain evidence="29 71">UP127</strain>
    </source>
</reference>
<dbReference type="EMBL" id="WPVZ01000624">
    <property type="protein sequence ID" value="MVL46169.1"/>
    <property type="molecule type" value="Genomic_DNA"/>
</dbReference>
<dbReference type="Proteomes" id="UP000507485">
    <property type="component" value="Unassembled WGS sequence"/>
</dbReference>
<dbReference type="EMBL" id="WFHO01000039">
    <property type="protein sequence ID" value="MUG53591.1"/>
    <property type="molecule type" value="Genomic_DNA"/>
</dbReference>
<evidence type="ECO:0000313" key="68">
    <source>
        <dbReference type="Proteomes" id="UP000466646"/>
    </source>
</evidence>
<evidence type="ECO:0000313" key="37">
    <source>
        <dbReference type="EMBL" id="RZH93651.1"/>
    </source>
</evidence>
<dbReference type="Proteomes" id="UP000309390">
    <property type="component" value="Unassembled WGS sequence"/>
</dbReference>
<reference evidence="22" key="22">
    <citation type="journal article" date="2021" name="Front Med (Lausanne)">
        <title>The Prevalence and Determinants of Fusidic Acid Resistance Among Methicillin-Resistant Staphylococcus aureus Clinical Isolates in China.</title>
        <authorList>
            <person name="Zhao H."/>
            <person name="Wang X."/>
            <person name="Wang B."/>
            <person name="Xu Y."/>
            <person name="Rao L."/>
            <person name="Wan B."/>
            <person name="Guo Y."/>
            <person name="Wu X."/>
            <person name="Yu J."/>
            <person name="Chen L."/>
            <person name="Li M."/>
            <person name="Yu F."/>
        </authorList>
    </citation>
    <scope>NUCLEOTIDE SEQUENCE</scope>
    <source>
        <strain evidence="22">NC-4</strain>
    </source>
</reference>
<reference evidence="44 64" key="9">
    <citation type="submission" date="2018-06" db="EMBL/GenBank/DDBJ databases">
        <title>Whole genome sequencing to identify and define MRSA outbreaks.</title>
        <authorList>
            <person name="Sullivan M.J."/>
            <person name="Altman D.R."/>
            <person name="Chacko K."/>
            <person name="Ciferri B."/>
            <person name="Webster E."/>
            <person name="Deikus G."/>
            <person name="Lewis M."/>
            <person name="Khan Z."/>
            <person name="Beckford C."/>
            <person name="Rendo A."/>
            <person name="Samaroo F."/>
            <person name="Sebra R."/>
            <person name="Karam-Howlin R."/>
            <person name="Southwick K."/>
            <person name="Adams E."/>
            <person name="Ying L."/>
            <person name="Kornblum J."/>
            <person name="Factor S."/>
            <person name="Danesh Yazdi M."/>
            <person name="Dingle T."/>
            <person name="Hamula C."/>
            <person name="Bashir A."/>
            <person name="Schadt E."/>
            <person name="Kasarskis A."/>
            <person name="Patel G."/>
            <person name="Wallach F."/>
            <person name="Gibbs K."/>
            <person name="Van Bakel H."/>
        </authorList>
    </citation>
    <scope>NUCLEOTIDE SEQUENCE [LARGE SCALE GENOMIC DNA]</scope>
    <source>
        <strain evidence="44">Pt013</strain>
        <strain evidence="64">pt013</strain>
    </source>
</reference>
<dbReference type="EMBL" id="WPTS01000002">
    <property type="protein sequence ID" value="MVK33557.1"/>
    <property type="molecule type" value="Genomic_DNA"/>
</dbReference>
<evidence type="ECO:0000313" key="30">
    <source>
        <dbReference type="EMBL" id="NGW68720.1"/>
    </source>
</evidence>
<reference evidence="55" key="6">
    <citation type="submission" date="2017-08" db="EMBL/GenBank/DDBJ databases">
        <title>Protection against atopic dermatitis through acquisition of Staphylococcus quorum-sensing agr mutations in the skin.</title>
        <authorList>
            <person name="Nakamura Y."/>
            <person name="Takahashi H."/>
            <person name="Takaya A."/>
            <person name="Inoue Y."/>
            <person name="Katayama Y."/>
            <person name="Kusuya Y."/>
            <person name="Shoji T."/>
            <person name="Takada S."/>
            <person name="Nakagawa S."/>
            <person name="Oguma R."/>
            <person name="Ozawa N."/>
            <person name="Yamaide F."/>
            <person name="Suzuki S."/>
            <person name="Villaruz A."/>
            <person name="Otto M."/>
            <person name="Matsue H."/>
            <person name="Nunez G."/>
            <person name="Shimojo N."/>
        </authorList>
    </citation>
    <scope>NUCLEOTIDE SEQUENCE [LARGE SCALE GENOMIC DNA]</scope>
    <source>
        <strain evidence="55">M1K003</strain>
    </source>
</reference>
<dbReference type="Proteomes" id="UP000294017">
    <property type="component" value="Unassembled WGS sequence"/>
</dbReference>
<evidence type="ECO:0000313" key="59">
    <source>
        <dbReference type="Proteomes" id="UP000434412"/>
    </source>
</evidence>
<evidence type="ECO:0000313" key="45">
    <source>
        <dbReference type="EMBL" id="VDY47520.1"/>
    </source>
</evidence>
<dbReference type="EMBL" id="CP023391">
    <property type="protein sequence ID" value="ATC70681.1"/>
    <property type="molecule type" value="Genomic_DNA"/>
</dbReference>
<evidence type="ECO:0000313" key="55">
    <source>
        <dbReference type="Proteomes" id="UP000265645"/>
    </source>
</evidence>
<evidence type="ECO:0000313" key="21">
    <source>
        <dbReference type="EMBL" id="MBX8593057.1"/>
    </source>
</evidence>
<reference evidence="35" key="14">
    <citation type="submission" date="2019-04" db="EMBL/GenBank/DDBJ databases">
        <title>Whole-genome sequencing of local methicillin-resistant S. aureus strain Lr2.</title>
        <authorList>
            <person name="Ullah N."/>
            <person name="Ali A."/>
        </authorList>
    </citation>
    <scope>NUCLEOTIDE SEQUENCE [LARGE SCALE GENOMIC DNA]</scope>
    <source>
        <strain evidence="35">Lr2</strain>
    </source>
</reference>
<evidence type="ECO:0000313" key="11">
    <source>
        <dbReference type="EMBL" id="CAC8203761.1"/>
    </source>
</evidence>
<dbReference type="EMBL" id="CAIIKR010000004">
    <property type="protein sequence ID" value="CAC8517565.1"/>
    <property type="molecule type" value="Genomic_DNA"/>
</dbReference>
<dbReference type="Proteomes" id="UP000265645">
    <property type="component" value="Unassembled WGS sequence"/>
</dbReference>
<evidence type="ECO:0000313" key="78">
    <source>
        <dbReference type="Proteomes" id="UP000507485"/>
    </source>
</evidence>
<reference evidence="33 47" key="5">
    <citation type="journal article" date="2017" name="BMC Genomics">
        <title>Prophages and adaptation of Staphylococcus aureus ST398 to the human clinic.</title>
        <authorList>
            <consortium name="Regional Infection Control Group of the Centre Region"/>
            <person name="Diene S.M."/>
            <person name="Corvaglia A.R."/>
            <person name="Francois P."/>
            <person name="van der Mee-Marquet N."/>
        </authorList>
    </citation>
    <scope>NUCLEOTIDE SEQUENCE [LARGE SCALE GENOMIC DNA]</scope>
    <source>
        <strain evidence="33 47">SA13-246</strain>
    </source>
</reference>
<dbReference type="Proteomes" id="UP000547874">
    <property type="component" value="Unassembled WGS sequence"/>
</dbReference>
<dbReference type="Proteomes" id="UP000238775">
    <property type="component" value="Unassembled WGS sequence"/>
</dbReference>
<dbReference type="Proteomes" id="UP000471199">
    <property type="component" value="Unassembled WGS sequence"/>
</dbReference>
<dbReference type="EMBL" id="LR133917">
    <property type="protein sequence ID" value="VDY47520.1"/>
    <property type="molecule type" value="Genomic_DNA"/>
</dbReference>
<dbReference type="Proteomes" id="UP000442696">
    <property type="component" value="Unassembled WGS sequence"/>
</dbReference>
<dbReference type="Proteomes" id="UP000254502">
    <property type="component" value="Unassembled WGS sequence"/>
</dbReference>
<dbReference type="EMBL" id="UHAI01000002">
    <property type="protein sequence ID" value="SUK17837.1"/>
    <property type="molecule type" value="Genomic_DNA"/>
</dbReference>
<reference evidence="2 48" key="7">
    <citation type="submission" date="2017-09" db="EMBL/GenBank/DDBJ databases">
        <title>A single nucleotide polymorphism in the Staphylococcus aureus virulence regulator SaeR abolishes pathogenesis.</title>
        <authorList>
            <person name="Copin R.J."/>
            <person name="Sause W."/>
            <person name="Shopsin B."/>
            <person name="Torres V.J."/>
        </authorList>
    </citation>
    <scope>NUCLEOTIDE SEQUENCE [LARGE SCALE GENOMIC DNA]</scope>
    <source>
        <strain evidence="48">Newman</strain>
        <strain evidence="2">Newman_D2C</strain>
    </source>
</reference>
<dbReference type="Proteomes" id="UP000443506">
    <property type="component" value="Unassembled WGS sequence"/>
</dbReference>
<evidence type="ECO:0000313" key="4">
    <source>
        <dbReference type="EMBL" id="CAA4146296.1"/>
    </source>
</evidence>
<dbReference type="Proteomes" id="UP000459702">
    <property type="component" value="Unassembled WGS sequence"/>
</dbReference>
<evidence type="ECO:0000313" key="76">
    <source>
        <dbReference type="Proteomes" id="UP000507402"/>
    </source>
</evidence>
<dbReference type="EMBL" id="UDJK01000002">
    <property type="protein sequence ID" value="SRC22499.1"/>
    <property type="molecule type" value="Genomic_DNA"/>
</dbReference>
<dbReference type="EMBL" id="WPRH01000487">
    <property type="protein sequence ID" value="MVI55860.1"/>
    <property type="molecule type" value="Genomic_DNA"/>
</dbReference>
<evidence type="ECO:0000313" key="71">
    <source>
        <dbReference type="Proteomes" id="UP000478431"/>
    </source>
</evidence>
<dbReference type="EMBL" id="UHAP01000001">
    <property type="protein sequence ID" value="SUK34106.1"/>
    <property type="molecule type" value="Genomic_DNA"/>
</dbReference>
<dbReference type="EMBL" id="RQTC01000094">
    <property type="protein sequence ID" value="RZH93651.1"/>
    <property type="molecule type" value="Genomic_DNA"/>
</dbReference>
<dbReference type="EMBL" id="PGWZ01000621">
    <property type="protein sequence ID" value="PPJ69226.1"/>
    <property type="molecule type" value="Genomic_DNA"/>
</dbReference>
<dbReference type="EMBL" id="CACTWD010000003">
    <property type="protein sequence ID" value="CAA4676403.1"/>
    <property type="molecule type" value="Genomic_DNA"/>
</dbReference>
<dbReference type="EMBL" id="JAALTR010000370">
    <property type="protein sequence ID" value="NGW68720.1"/>
    <property type="molecule type" value="Genomic_DNA"/>
</dbReference>
<name>A0A0D1IDH6_STAAU</name>
<dbReference type="Proteomes" id="UP000507402">
    <property type="component" value="Unassembled WGS sequence"/>
</dbReference>
<dbReference type="EMBL" id="JAIUEN010000066">
    <property type="protein sequence ID" value="MCE3362368.1"/>
    <property type="molecule type" value="Genomic_DNA"/>
</dbReference>
<evidence type="ECO:0000313" key="12">
    <source>
        <dbReference type="EMBL" id="CAC8249261.1"/>
    </source>
</evidence>
<dbReference type="EMBL" id="WPXC01000032">
    <property type="protein sequence ID" value="MVM11499.1"/>
    <property type="molecule type" value="Genomic_DNA"/>
</dbReference>
<dbReference type="Proteomes" id="UP000052129">
    <property type="component" value="Unassembled WGS sequence"/>
</dbReference>
<evidence type="ECO:0000313" key="19">
    <source>
        <dbReference type="EMBL" id="KMR57829.1"/>
    </source>
</evidence>
<dbReference type="EMBL" id="LFVP01000008">
    <property type="protein sequence ID" value="KSA79521.1"/>
    <property type="molecule type" value="Genomic_DNA"/>
</dbReference>
<reference evidence="22" key="24">
    <citation type="submission" date="2023-08" db="EMBL/GenBank/DDBJ databases">
        <authorList>
            <person name="Zhao H."/>
            <person name="Wang X."/>
        </authorList>
    </citation>
    <scope>NUCLEOTIDE SEQUENCE</scope>
    <source>
        <strain evidence="22">NC-4</strain>
    </source>
</reference>
<reference evidence="34 49" key="8">
    <citation type="submission" date="2017-11" db="EMBL/GenBank/DDBJ databases">
        <authorList>
            <person name="Founou R.C."/>
            <person name="Founou L."/>
            <person name="Allam M."/>
            <person name="Ismail A."/>
            <person name="Essack S.Y."/>
        </authorList>
    </citation>
    <scope>NUCLEOTIDE SEQUENCE [LARGE SCALE GENOMIC DNA]</scope>
    <source>
        <strain evidence="34 49">G703N2B1</strain>
    </source>
</reference>
<evidence type="ECO:0000313" key="48">
    <source>
        <dbReference type="Proteomes" id="UP000217245"/>
    </source>
</evidence>
<reference evidence="36 73" key="21">
    <citation type="submission" date="2020-04" db="EMBL/GenBank/DDBJ databases">
        <authorList>
            <person name="Kim J.-M."/>
            <person name="Chung S.H."/>
            <person name="Kim I."/>
            <person name="Kim J.-S."/>
        </authorList>
    </citation>
    <scope>NUCLEOTIDE SEQUENCE [LARGE SCALE GENOMIC DNA]</scope>
    <source>
        <strain evidence="36">HL20709</strain>
    </source>
</reference>
<evidence type="ECO:0000313" key="9">
    <source>
        <dbReference type="EMBL" id="CAC5777943.1"/>
    </source>
</evidence>
<dbReference type="Proteomes" id="UP000255091">
    <property type="component" value="Unassembled WGS sequence"/>
</dbReference>
<evidence type="ECO:0000313" key="41">
    <source>
        <dbReference type="EMBL" id="SUK30630.1"/>
    </source>
</evidence>
<dbReference type="Proteomes" id="UP000505390">
    <property type="component" value="Unassembled WGS sequence"/>
</dbReference>
<dbReference type="Proteomes" id="UP000451682">
    <property type="component" value="Unassembled WGS sequence"/>
</dbReference>
<protein>
    <recommendedName>
        <fullName evidence="1">Protein VraX</fullName>
    </recommendedName>
</protein>
<evidence type="ECO:0000313" key="22">
    <source>
        <dbReference type="EMBL" id="MCE3362368.1"/>
    </source>
</evidence>
<evidence type="ECO:0000313" key="66">
    <source>
        <dbReference type="Proteomes" id="UP000459702"/>
    </source>
</evidence>
<reference evidence="16" key="11">
    <citation type="submission" date="2018-07" db="EMBL/GenBank/DDBJ databases">
        <title>Protection against atopic dermatitis through acquisition of Staphylococcus quorum-sensing agr mutations in the skin.</title>
        <authorList>
            <person name="Nakamura Y."/>
            <person name="Takahashi H."/>
            <person name="Takaya A."/>
            <person name="Inoue Y."/>
            <person name="Katayama Y."/>
            <person name="Kusuya Y."/>
            <person name="Shoji T."/>
            <person name="Takada S."/>
            <person name="Nakagawa S."/>
            <person name="Oguma R."/>
            <person name="Ozawa N."/>
            <person name="Yamaide F."/>
            <person name="Suzuki S."/>
            <person name="Villaruz A."/>
            <person name="Otto M."/>
            <person name="Matsue H."/>
            <person name="Nunez G."/>
            <person name="Shimojo N."/>
        </authorList>
    </citation>
    <scope>NUCLEOTIDE SEQUENCE</scope>
    <source>
        <strain evidence="16">M1K003</strain>
    </source>
</reference>
<dbReference type="Proteomes" id="UP000249918">
    <property type="component" value="Unassembled WGS sequence"/>
</dbReference>
<evidence type="ECO:0000313" key="49">
    <source>
        <dbReference type="Proteomes" id="UP000238775"/>
    </source>
</evidence>
<accession>A0A0D1IDH6</accession>
<evidence type="ECO:0000313" key="7">
    <source>
        <dbReference type="EMBL" id="CAA6053557.1"/>
    </source>
</evidence>
<evidence type="ECO:0000313" key="64">
    <source>
        <dbReference type="Proteomes" id="UP000451682"/>
    </source>
</evidence>
<evidence type="ECO:0000313" key="75">
    <source>
        <dbReference type="Proteomes" id="UP000507112"/>
    </source>
</evidence>
<evidence type="ECO:0000313" key="38">
    <source>
        <dbReference type="EMBL" id="RZI08050.1"/>
    </source>
</evidence>
<dbReference type="EMBL" id="UHBY01000003">
    <property type="protein sequence ID" value="SUL32787.1"/>
    <property type="molecule type" value="Genomic_DNA"/>
</dbReference>
<evidence type="ECO:0000313" key="13">
    <source>
        <dbReference type="EMBL" id="CAC8517565.1"/>
    </source>
</evidence>
<evidence type="ECO:0000313" key="36">
    <source>
        <dbReference type="EMBL" id="QJR06759.1"/>
    </source>
</evidence>
<evidence type="ECO:0000313" key="24">
    <source>
        <dbReference type="EMBL" id="MVI55860.1"/>
    </source>
</evidence>
<evidence type="ECO:0000313" key="28">
    <source>
        <dbReference type="EMBL" id="NDP56941.1"/>
    </source>
</evidence>
<dbReference type="Proteomes" id="UP000502818">
    <property type="component" value="Chromosome"/>
</dbReference>
<dbReference type="EMBL" id="CAIHOM010000001">
    <property type="protein sequence ID" value="CAC6997963.1"/>
    <property type="molecule type" value="Genomic_DNA"/>
</dbReference>
<evidence type="ECO:0000313" key="10">
    <source>
        <dbReference type="EMBL" id="CAC6997963.1"/>
    </source>
</evidence>
<dbReference type="GeneID" id="98344911"/>
<dbReference type="EMBL" id="JAIGOF010000001">
    <property type="protein sequence ID" value="MBX8593057.1"/>
    <property type="molecule type" value="Genomic_DNA"/>
</dbReference>
<dbReference type="KEGG" id="saud:CH52_02865"/>
<dbReference type="Proteomes" id="UP000280323">
    <property type="component" value="Chromosome"/>
</dbReference>
<dbReference type="EMBL" id="CP038850">
    <property type="protein sequence ID" value="QCT56430.1"/>
    <property type="molecule type" value="Genomic_DNA"/>
</dbReference>
<dbReference type="Proteomes" id="UP000478867">
    <property type="component" value="Unassembled WGS sequence"/>
</dbReference>
<evidence type="ECO:0000313" key="58">
    <source>
        <dbReference type="Proteomes" id="UP000433366"/>
    </source>
</evidence>
<dbReference type="Proteomes" id="UP000443708">
    <property type="component" value="Unassembled WGS sequence"/>
</dbReference>
<evidence type="ECO:0000313" key="25">
    <source>
        <dbReference type="EMBL" id="MVK33557.1"/>
    </source>
</evidence>
<reference evidence="50 51" key="10">
    <citation type="submission" date="2018-06" db="EMBL/GenBank/DDBJ databases">
        <authorList>
            <consortium name="Pathogen Informatics"/>
            <person name="Doyle S."/>
        </authorList>
    </citation>
    <scope>NUCLEOTIDE SEQUENCE [LARGE SCALE GENOMIC DNA]</scope>
    <source>
        <strain evidence="39 50">EOE047</strain>
        <strain evidence="43 51">NCTC10702</strain>
        <strain evidence="41 53">NCTC5664</strain>
        <strain evidence="42 54">NCTC6133</strain>
        <strain evidence="40 52">NCTC7972</strain>
    </source>
</reference>
<evidence type="ECO:0000313" key="44">
    <source>
        <dbReference type="EMBL" id="TXL39482.1"/>
    </source>
</evidence>
<evidence type="ECO:0000313" key="35">
    <source>
        <dbReference type="EMBL" id="QCT56430.1"/>
    </source>
</evidence>
<reference evidence="60 61" key="16">
    <citation type="submission" date="2019-12" db="EMBL/GenBank/DDBJ databases">
        <authorList>
            <consortium name="Pathogen Informatics"/>
        </authorList>
    </citation>
    <scope>NUCLEOTIDE SEQUENCE [LARGE SCALE GENOMIC DNA]</scope>
    <source>
        <strain evidence="15">1943STDY5698364</strain>
        <strain evidence="10 78">A13</strain>
        <strain evidence="11 75">MOS105</strain>
        <strain evidence="12 76">MOS114</strain>
        <strain evidence="13 77">MOS222</strain>
        <strain evidence="14">NCTC13131</strain>
        <strain evidence="45">NCTC8317</strain>
        <strain evidence="3 63">S040_N01_C01</strain>
        <strain evidence="4 61">S087_N01_C01</strain>
        <strain evidence="9 74">SG160</strain>
        <strain evidence="7 66">T012_N10_C04</strain>
        <strain evidence="5 60">T012_N16_C08</strain>
        <strain evidence="6 62">T065_N03_C06</strain>
        <strain evidence="8 65">T197_A02_C01</strain>
    </source>
</reference>
<dbReference type="EMBL" id="JXIG01000628">
    <property type="protein sequence ID" value="KIT96147.1"/>
    <property type="molecule type" value="Genomic_DNA"/>
</dbReference>
<evidence type="ECO:0000313" key="63">
    <source>
        <dbReference type="Proteomes" id="UP000443708"/>
    </source>
</evidence>
<dbReference type="KEGG" id="sams:NI36_02880"/>
<reference evidence="20" key="4">
    <citation type="journal article" date="2016" name="J. Infect. Dis.">
        <title>Comparative Genomics of Community-Associated Methicillin-Resistant Staphylococcus aureus Shows the Emergence of Clone ST8-USA300 in Geneva, Switzerland.</title>
        <authorList>
            <person name="Von Dach E."/>
            <person name="Diene S.M."/>
            <person name="Fankhauser C."/>
            <person name="Schrenzel J."/>
            <person name="Harbarth S."/>
            <person name="Francois P."/>
        </authorList>
    </citation>
    <scope>NUCLEOTIDE SEQUENCE</scope>
    <source>
        <strain evidence="20">MRSA_S26</strain>
    </source>
</reference>
<evidence type="ECO:0000313" key="26">
    <source>
        <dbReference type="EMBL" id="MVL46169.1"/>
    </source>
</evidence>
<reference evidence="79 80" key="17">
    <citation type="journal article" date="2020" name="J. Antimicrob. Chemother.">
        <title>Detection of heterogeneous vancomycin intermediate resistance in MRSA isolates from Latin America.</title>
        <authorList>
            <person name="Castro B.E."/>
            <person name="Berrio M."/>
            <person name="Vargas M.L."/>
            <person name="Carvajal L.P."/>
            <person name="Millan L.V."/>
            <person name="Rios R."/>
            <person name="Hernandez A.K."/>
            <person name="Rincon S."/>
            <person name="Cubides P."/>
            <person name="Forero E."/>
            <person name="Dinh A."/>
            <person name="Seas C."/>
            <person name="Munita J.M."/>
            <person name="Arias C.A."/>
            <person name="Reyes J."/>
            <person name="Diaz L."/>
        </authorList>
    </citation>
    <scope>NUCLEOTIDE SEQUENCE [LARGE SCALE GENOMIC DNA]</scope>
    <source>
        <strain evidence="31 79">UE1097</strain>
        <strain evidence="32 80">UP89</strain>
    </source>
</reference>
<evidence type="ECO:0000313" key="46">
    <source>
        <dbReference type="Proteomes" id="UP000032274"/>
    </source>
</evidence>
<organism evidence="27 72">
    <name type="scientific">Staphylococcus aureus</name>
    <dbReference type="NCBI Taxonomy" id="1280"/>
    <lineage>
        <taxon>Bacteria</taxon>
        <taxon>Bacillati</taxon>
        <taxon>Bacillota</taxon>
        <taxon>Bacilli</taxon>
        <taxon>Bacillales</taxon>
        <taxon>Staphylococcaceae</taxon>
        <taxon>Staphylococcus</taxon>
    </lineage>
</organism>
<evidence type="ECO:0000313" key="62">
    <source>
        <dbReference type="Proteomes" id="UP000443506"/>
    </source>
</evidence>
<evidence type="ECO:0000313" key="6">
    <source>
        <dbReference type="EMBL" id="CAA4676403.1"/>
    </source>
</evidence>
<evidence type="ECO:0000313" key="53">
    <source>
        <dbReference type="Proteomes" id="UP000254502"/>
    </source>
</evidence>
<reference evidence="30 70" key="19">
    <citation type="submission" date="2020-02" db="EMBL/GenBank/DDBJ databases">
        <title>Detection of Heterogeneous Vancomycin Intermediate Resistance in Methicillin Resistant Staphylococcus aureus Isolates from Latin-America.</title>
        <authorList>
            <person name="Castro-Cardozo B."/>
            <person name="Berrio M."/>
            <person name="Vargas M.L."/>
            <person name="Carvajal L.P."/>
            <person name="Millan L.V."/>
            <person name="Rios R."/>
            <person name="Hernandez A."/>
            <person name="Rincon S.L."/>
            <person name="Cubides P."/>
            <person name="Forero E."/>
            <person name="Dinh A."/>
            <person name="Seas C."/>
            <person name="Munita J.M."/>
            <person name="Arias C.A."/>
            <person name="Reyes J."/>
            <person name="Diaz L."/>
        </authorList>
    </citation>
    <scope>NUCLEOTIDE SEQUENCE [LARGE SCALE GENOMIC DNA]</scope>
    <source>
        <strain evidence="30 70">UG255</strain>
    </source>
</reference>
<dbReference type="Proteomes" id="UP000217245">
    <property type="component" value="Chromosome"/>
</dbReference>
<dbReference type="Proteomes" id="UP000473113">
    <property type="component" value="Unassembled WGS sequence"/>
</dbReference>
<evidence type="ECO:0000313" key="54">
    <source>
        <dbReference type="Proteomes" id="UP000255091"/>
    </source>
</evidence>
<evidence type="ECO:0000313" key="32">
    <source>
        <dbReference type="EMBL" id="NUY68381.1"/>
    </source>
</evidence>
<evidence type="ECO:0000313" key="69">
    <source>
        <dbReference type="Proteomes" id="UP000471199"/>
    </source>
</evidence>
<dbReference type="EMBL" id="UAUZ02000002">
    <property type="protein sequence ID" value="CAD7353520.1"/>
    <property type="molecule type" value="Genomic_DNA"/>
</dbReference>
<evidence type="ECO:0000313" key="61">
    <source>
        <dbReference type="Proteomes" id="UP000442782"/>
    </source>
</evidence>
<evidence type="ECO:0000313" key="60">
    <source>
        <dbReference type="Proteomes" id="UP000442696"/>
    </source>
</evidence>
<evidence type="ECO:0000313" key="3">
    <source>
        <dbReference type="EMBL" id="CAA4095137.1"/>
    </source>
</evidence>
<dbReference type="AlphaFoldDB" id="A0A0D1IDH6"/>
<dbReference type="Proteomes" id="UP000293434">
    <property type="component" value="Unassembled WGS sequence"/>
</dbReference>
<dbReference type="Proteomes" id="UP000254224">
    <property type="component" value="Unassembled WGS sequence"/>
</dbReference>
<dbReference type="Proteomes" id="UP000466646">
    <property type="component" value="Unassembled WGS sequence"/>
</dbReference>
<dbReference type="EMBL" id="CACURZ010000004">
    <property type="protein sequence ID" value="CAA6329117.1"/>
    <property type="molecule type" value="Genomic_DNA"/>
</dbReference>
<evidence type="ECO:0000313" key="65">
    <source>
        <dbReference type="Proteomes" id="UP000459586"/>
    </source>
</evidence>
<dbReference type="EMBL" id="CACTQT010000004">
    <property type="protein sequence ID" value="CAA4363477.1"/>
    <property type="molecule type" value="Genomic_DNA"/>
</dbReference>
<evidence type="ECO:0000313" key="47">
    <source>
        <dbReference type="Proteomes" id="UP000197894"/>
    </source>
</evidence>
<dbReference type="EMBL" id="JAAJIY010000031">
    <property type="protein sequence ID" value="NGK21784.1"/>
    <property type="molecule type" value="Genomic_DNA"/>
</dbReference>
<evidence type="ECO:0000313" key="77">
    <source>
        <dbReference type="Proteomes" id="UP000507408"/>
    </source>
</evidence>
<dbReference type="EMBL" id="CACUNS010000003">
    <property type="protein sequence ID" value="CAA6053557.1"/>
    <property type="molecule type" value="Genomic_DNA"/>
</dbReference>
<evidence type="ECO:0000313" key="70">
    <source>
        <dbReference type="Proteomes" id="UP000473113"/>
    </source>
</evidence>
<dbReference type="Proteomes" id="UP000197894">
    <property type="component" value="Unassembled WGS sequence"/>
</dbReference>
<reference evidence="17 46" key="2">
    <citation type="submission" date="2015-01" db="EMBL/GenBank/DDBJ databases">
        <title>Characterization of Swiss Staphylococcus aureus strains involved in food poisoning.</title>
        <authorList>
            <person name="Crovadore J."/>
            <person name="Chablais R."/>
            <person name="Tonacini J."/>
            <person name="Schnyder B."/>
            <person name="Lefort F."/>
        </authorList>
    </citation>
    <scope>NUCLEOTIDE SEQUENCE [LARGE SCALE GENOMIC DNA]</scope>
    <source>
        <strain evidence="17 46">SA-120</strain>
    </source>
</reference>
<evidence type="ECO:0000313" key="17">
    <source>
        <dbReference type="EMBL" id="KIT96147.1"/>
    </source>
</evidence>
<dbReference type="EMBL" id="UHAQ01000002">
    <property type="protein sequence ID" value="SUK30630.1"/>
    <property type="molecule type" value="Genomic_DNA"/>
</dbReference>
<evidence type="ECO:0000313" key="74">
    <source>
        <dbReference type="Proteomes" id="UP000505390"/>
    </source>
</evidence>
<evidence type="ECO:0000313" key="79">
    <source>
        <dbReference type="Proteomes" id="UP000547874"/>
    </source>
</evidence>
<reference evidence="18" key="1">
    <citation type="journal article" date="2015" name="J. Infect. Dis.">
        <title>Parallel Epidemics of Community-Associated Methicillin-Resistant Staphylococcus aureus USA300 Infection in North and South America.</title>
        <authorList>
            <person name="Planet P.J."/>
            <person name="Diaz L."/>
            <person name="Kolokotronis S.O."/>
            <person name="Narechania A."/>
            <person name="Reyes J."/>
            <person name="Xing G."/>
            <person name="Rincon S."/>
            <person name="Smith H."/>
            <person name="Panesso D."/>
            <person name="Ryan C."/>
            <person name="Smith D.P."/>
            <person name="Guzman M."/>
            <person name="Zurita J."/>
            <person name="Sebra R."/>
            <person name="Deikus G."/>
            <person name="Nolan R.L."/>
            <person name="Tenover F.C."/>
            <person name="Weinstock G.M."/>
            <person name="Robinson D.A."/>
            <person name="Arias C.A."/>
        </authorList>
    </citation>
    <scope>NUCLEOTIDE SEQUENCE</scope>
    <source>
        <strain evidence="18">CA15</strain>
        <strain evidence="19">M121</strain>
    </source>
</reference>
<evidence type="ECO:0000313" key="39">
    <source>
        <dbReference type="EMBL" id="SRC22499.1"/>
    </source>
</evidence>
<evidence type="ECO:0000313" key="56">
    <source>
        <dbReference type="Proteomes" id="UP000293434"/>
    </source>
</evidence>
<dbReference type="Proteomes" id="UP000507112">
    <property type="component" value="Unassembled WGS sequence"/>
</dbReference>
<dbReference type="Proteomes" id="UP000561555">
    <property type="component" value="Unassembled WGS sequence"/>
</dbReference>
<evidence type="ECO:0000313" key="27">
    <source>
        <dbReference type="EMBL" id="MVM11499.1"/>
    </source>
</evidence>
<dbReference type="EMBL" id="LALJ01000030">
    <property type="protein sequence ID" value="KMR35729.1"/>
    <property type="molecule type" value="Genomic_DNA"/>
</dbReference>
<dbReference type="Proteomes" id="UP001200271">
    <property type="component" value="Unassembled WGS sequence"/>
</dbReference>
<reference evidence="20" key="3">
    <citation type="submission" date="2015-06" db="EMBL/GenBank/DDBJ databases">
        <authorList>
            <person name="Diene S.M."/>
            <person name="Von Dach E."/>
            <person name="Fankhauser C."/>
            <person name="Schrenzel J."/>
            <person name="Harbarth S."/>
            <person name="Francois P."/>
        </authorList>
    </citation>
    <scope>NUCLEOTIDE SEQUENCE</scope>
    <source>
        <strain evidence="20">MRSA_S26</strain>
    </source>
</reference>
<evidence type="ECO:0000313" key="43">
    <source>
        <dbReference type="EMBL" id="SUL32787.1"/>
    </source>
</evidence>
<dbReference type="EMBL" id="LALQ01000012">
    <property type="protein sequence ID" value="KMR57829.1"/>
    <property type="molecule type" value="Genomic_DNA"/>
</dbReference>
<dbReference type="EMBL" id="JAAFLG010000023">
    <property type="protein sequence ID" value="NDP56941.1"/>
    <property type="molecule type" value="Genomic_DNA"/>
</dbReference>
<evidence type="ECO:0000313" key="29">
    <source>
        <dbReference type="EMBL" id="NGK21784.1"/>
    </source>
</evidence>
<dbReference type="Proteomes" id="UP000032274">
    <property type="component" value="Unassembled WGS sequence"/>
</dbReference>
<evidence type="ECO:0000313" key="73">
    <source>
        <dbReference type="Proteomes" id="UP000502818"/>
    </source>
</evidence>
<evidence type="ECO:0000313" key="8">
    <source>
        <dbReference type="EMBL" id="CAA6329117.1"/>
    </source>
</evidence>
<evidence type="ECO:0000313" key="23">
    <source>
        <dbReference type="EMBL" id="MUG53591.1"/>
    </source>
</evidence>
<dbReference type="EMBL" id="LNJK01000002">
    <property type="protein sequence ID" value="OWT17301.1"/>
    <property type="molecule type" value="Genomic_DNA"/>
</dbReference>
<evidence type="ECO:0000313" key="2">
    <source>
        <dbReference type="EMBL" id="ATC70681.1"/>
    </source>
</evidence>
<evidence type="ECO:0000313" key="50">
    <source>
        <dbReference type="Proteomes" id="UP000249918"/>
    </source>
</evidence>
<evidence type="ECO:0000313" key="33">
    <source>
        <dbReference type="EMBL" id="OWT17301.1"/>
    </source>
</evidence>
<evidence type="ECO:0000313" key="31">
    <source>
        <dbReference type="EMBL" id="NUY12445.1"/>
    </source>
</evidence>
<dbReference type="Pfam" id="PF17412">
    <property type="entry name" value="VraX"/>
    <property type="match status" value="1"/>
</dbReference>
<dbReference type="Proteomes" id="UP000478431">
    <property type="component" value="Unassembled WGS sequence"/>
</dbReference>
<dbReference type="EMBL" id="CACTPI010000002">
    <property type="protein sequence ID" value="CAA4095137.1"/>
    <property type="molecule type" value="Genomic_DNA"/>
</dbReference>
<evidence type="ECO:0000313" key="57">
    <source>
        <dbReference type="Proteomes" id="UP000294017"/>
    </source>
</evidence>
<dbReference type="Proteomes" id="UP000463077">
    <property type="component" value="Unassembled WGS sequence"/>
</dbReference>
<evidence type="ECO:0000313" key="34">
    <source>
        <dbReference type="EMBL" id="PPJ69226.1"/>
    </source>
</evidence>
<dbReference type="Proteomes" id="UP000507408">
    <property type="component" value="Unassembled WGS sequence"/>
</dbReference>
<evidence type="ECO:0000313" key="20">
    <source>
        <dbReference type="EMBL" id="KSA79521.1"/>
    </source>
</evidence>
<gene>
    <name evidence="3" type="primary">vraX</name>
    <name evidence="20" type="ORF">ACR79_11570</name>
    <name evidence="33" type="ORF">AS572_02400</name>
    <name evidence="2" type="ORF">CNH36_03190</name>
    <name evidence="34" type="ORF">CV021_15860</name>
    <name evidence="44" type="ORF">DQU50_08055</name>
    <name evidence="21" type="ORF">E1948_00320</name>
    <name evidence="35" type="ORF">E1948_02940</name>
    <name evidence="37" type="ORF">EIG94_06675</name>
    <name evidence="38" type="ORF">EIH03_03545</name>
    <name evidence="19" type="ORF">EP54_03525</name>
    <name evidence="18" type="ORF">EQ90_11140</name>
    <name evidence="15" type="ORF">ERS391062_01996</name>
    <name evidence="29" type="ORF">G0Z31_09775</name>
    <name evidence="30" type="ORF">G6Y24_14805</name>
    <name evidence="23" type="ORF">GAY54_13880</name>
    <name evidence="24" type="ORF">GO793_08355</name>
    <name evidence="25" type="ORF">GO814_00125</name>
    <name evidence="26" type="ORF">GO941_11820</name>
    <name evidence="27" type="ORF">GO942_12585</name>
    <name evidence="31" type="ORF">GQX37_07775</name>
    <name evidence="32" type="ORF">GQX52_06980</name>
    <name evidence="28" type="ORF">GZ130_10030</name>
    <name evidence="36" type="ORF">HH313_000573</name>
    <name evidence="22" type="ORF">LB359_08435</name>
    <name evidence="16" type="ORF">M1K003_2039</name>
    <name evidence="43" type="ORF">NCTC10702_01022</name>
    <name evidence="14" type="ORF">NCTC13131_01006</name>
    <name evidence="41" type="ORF">NCTC5664_00046</name>
    <name evidence="42" type="ORF">NCTC6133_00682</name>
    <name evidence="40" type="ORF">NCTC7972_01355</name>
    <name evidence="45" type="ORF">NCTC8317_00553</name>
    <name evidence="17" type="ORF">QU38_09905</name>
    <name evidence="4" type="ORF">SAMEA1029512_02141</name>
    <name evidence="3" type="ORF">SAMEA1029528_00797</name>
    <name evidence="39" type="ORF">SAMEA1466929_00810</name>
    <name evidence="5" type="ORF">SAMEA2078260_00885</name>
    <name evidence="7" type="ORF">SAMEA2078588_00623</name>
    <name evidence="8" type="ORF">SAMEA2080344_00859</name>
    <name evidence="6" type="ORF">SAMEA2081063_00777</name>
    <name evidence="9" type="ORF">SAMEA4008575_00528</name>
    <name evidence="10" type="ORF">SAMEA4552975_01248</name>
    <name evidence="11" type="ORF">SAMEA70146418_00908</name>
    <name evidence="12" type="ORF">SAMEA70153168_02238</name>
    <name evidence="13" type="ORF">SAMEA70245418_01576</name>
</gene>
<accession>A0A7I0YLQ7</accession>
<evidence type="ECO:0000256" key="1">
    <source>
        <dbReference type="ARBA" id="ARBA00013762"/>
    </source>
</evidence>
<evidence type="ECO:0000313" key="18">
    <source>
        <dbReference type="EMBL" id="KMR35729.1"/>
    </source>
</evidence>
<reference evidence="28 68" key="18">
    <citation type="submission" date="2020-01" db="EMBL/GenBank/DDBJ databases">
        <title>Analysis of Virulence and Antimicrobial Resistance Gene Carriage in Staphylococcus aureus Infections in Equids Using Whole Genome Sequencing.</title>
        <authorList>
            <person name="Little S.V."/>
            <person name="Hillhouse A.E."/>
            <person name="Cohen N.D."/>
            <person name="Lawhon S.D."/>
            <person name="Bryan L.K."/>
        </authorList>
    </citation>
    <scope>NUCLEOTIDE SEQUENCE [LARGE SCALE GENOMIC DNA]</scope>
    <source>
        <strain evidence="28 68">61-017</strain>
    </source>
</reference>
<dbReference type="Proteomes" id="UP000459586">
    <property type="component" value="Unassembled WGS sequence"/>
</dbReference>
<dbReference type="EMBL" id="JAANDN010000067">
    <property type="protein sequence ID" value="NUY68381.1"/>
    <property type="molecule type" value="Genomic_DNA"/>
</dbReference>
<dbReference type="Proteomes" id="UP000433366">
    <property type="component" value="Unassembled WGS sequence"/>
</dbReference>
<evidence type="ECO:0000313" key="72">
    <source>
        <dbReference type="Proteomes" id="UP000478867"/>
    </source>
</evidence>
<dbReference type="EMBL" id="CAIGXB010000001">
    <property type="protein sequence ID" value="CAC5777943.1"/>
    <property type="molecule type" value="Genomic_DNA"/>
</dbReference>
<proteinExistence type="predicted"/>
<dbReference type="OMA" id="TIKCDET"/>
<dbReference type="EMBL" id="QNXF01000003">
    <property type="protein sequence ID" value="TXL39482.1"/>
    <property type="molecule type" value="Genomic_DNA"/>
</dbReference>
<dbReference type="EMBL" id="BDVT01000010">
    <property type="protein sequence ID" value="GBV21037.1"/>
    <property type="molecule type" value="Genomic_DNA"/>
</dbReference>
<reference evidence="21" key="23">
    <citation type="submission" date="2021-08" db="EMBL/GenBank/DDBJ databases">
        <title>Whole-genome sequencing of local methicillin-resistant S. aureus strain Lr2.</title>
        <authorList>
            <person name="Ali A."/>
            <person name="Ullah N."/>
        </authorList>
    </citation>
    <scope>NUCLEOTIDE SEQUENCE</scope>
    <source>
        <strain evidence="21">Lr2</strain>
    </source>
</reference>
<dbReference type="Proteomes" id="UP000434412">
    <property type="component" value="Unassembled WGS sequence"/>
</dbReference>
<reference evidence="58 59" key="15">
    <citation type="submission" date="2019-11" db="EMBL/GenBank/DDBJ databases">
        <title>Implementation of targeted gown and glove precautions to prevent Staphylococcus aureus acquisition in community-based nursing homes.</title>
        <authorList>
            <person name="Stine O.C."/>
        </authorList>
    </citation>
    <scope>NUCLEOTIDE SEQUENCE [LARGE SCALE GENOMIC DNA]</scope>
    <source>
        <strain evidence="27 72">S_1081.LBCF.DN</strain>
        <strain evidence="26 59">S_2023.LVRQ.AN</strain>
        <strain evidence="25 69">S_2062.LAUP.DI</strain>
        <strain evidence="24 58">S_4031.LGMP.AI</strain>
    </source>
</reference>
<evidence type="ECO:0000313" key="15">
    <source>
        <dbReference type="EMBL" id="CZQ66879.1"/>
    </source>
</evidence>
<dbReference type="Proteomes" id="UP000251686">
    <property type="component" value="Unassembled WGS sequence"/>
</dbReference>
<evidence type="ECO:0000313" key="42">
    <source>
        <dbReference type="EMBL" id="SUK34106.1"/>
    </source>
</evidence>
<dbReference type="Proteomes" id="UP000070985">
    <property type="component" value="Unassembled WGS sequence"/>
</dbReference>
<dbReference type="EMBL" id="RQTF01000051">
    <property type="protein sequence ID" value="RZI08050.1"/>
    <property type="molecule type" value="Genomic_DNA"/>
</dbReference>
<dbReference type="EMBL" id="CP053070">
    <property type="protein sequence ID" value="QJR06759.1"/>
    <property type="molecule type" value="Genomic_DNA"/>
</dbReference>
<reference evidence="23 67" key="13">
    <citation type="journal article" date="2019" name="Int. J. Infect. Dis.">
        <title>Characterization of a community-acquired methicillin-resistant sequence type 338 Staphylococcus aureus strain containing a staphylococcal cassette chromosome mec type VT.</title>
        <authorList>
            <person name="Chen Y."/>
            <person name="Hong J."/>
            <person name="Chen Y."/>
            <person name="Wang H."/>
            <person name="Yu Y."/>
            <person name="Qu T."/>
        </authorList>
    </citation>
    <scope>NUCLEOTIDE SEQUENCE [LARGE SCALE GENOMIC DNA]</scope>
    <source>
        <strain evidence="23 67">LJ05</strain>
    </source>
</reference>
<dbReference type="Proteomes" id="UP000442782">
    <property type="component" value="Unassembled WGS sequence"/>
</dbReference>
<dbReference type="EMBL" id="FJNR01000013">
    <property type="protein sequence ID" value="CZQ66879.1"/>
    <property type="molecule type" value="Genomic_DNA"/>
</dbReference>
<dbReference type="RefSeq" id="WP_000587958.1">
    <property type="nucleotide sequence ID" value="NC_021670.1"/>
</dbReference>
<evidence type="ECO:0000313" key="52">
    <source>
        <dbReference type="Proteomes" id="UP000254224"/>
    </source>
</evidence>
<evidence type="ECO:0000313" key="14">
    <source>
        <dbReference type="EMBL" id="CAD7353520.1"/>
    </source>
</evidence>
<dbReference type="EMBL" id="CAIIGD010000002">
    <property type="protein sequence ID" value="CAC8203761.1"/>
    <property type="molecule type" value="Genomic_DNA"/>
</dbReference>
<dbReference type="Proteomes" id="UP000254116">
    <property type="component" value="Unassembled WGS sequence"/>
</dbReference>
<evidence type="ECO:0000313" key="80">
    <source>
        <dbReference type="Proteomes" id="UP000561555"/>
    </source>
</evidence>
<dbReference type="EMBL" id="JAANEC010000075">
    <property type="protein sequence ID" value="NUY12445.1"/>
    <property type="molecule type" value="Genomic_DNA"/>
</dbReference>